<evidence type="ECO:0000313" key="2">
    <source>
        <dbReference type="EMBL" id="KAH7110824.1"/>
    </source>
</evidence>
<organism evidence="2 3">
    <name type="scientific">Dendryphion nanum</name>
    <dbReference type="NCBI Taxonomy" id="256645"/>
    <lineage>
        <taxon>Eukaryota</taxon>
        <taxon>Fungi</taxon>
        <taxon>Dikarya</taxon>
        <taxon>Ascomycota</taxon>
        <taxon>Pezizomycotina</taxon>
        <taxon>Dothideomycetes</taxon>
        <taxon>Pleosporomycetidae</taxon>
        <taxon>Pleosporales</taxon>
        <taxon>Torulaceae</taxon>
        <taxon>Dendryphion</taxon>
    </lineage>
</organism>
<dbReference type="EMBL" id="JAGMWT010000026">
    <property type="protein sequence ID" value="KAH7110824.1"/>
    <property type="molecule type" value="Genomic_DNA"/>
</dbReference>
<name>A0A9P9I8X0_9PLEO</name>
<reference evidence="2" key="1">
    <citation type="journal article" date="2021" name="Nat. Commun.">
        <title>Genetic determinants of endophytism in the Arabidopsis root mycobiome.</title>
        <authorList>
            <person name="Mesny F."/>
            <person name="Miyauchi S."/>
            <person name="Thiergart T."/>
            <person name="Pickel B."/>
            <person name="Atanasova L."/>
            <person name="Karlsson M."/>
            <person name="Huettel B."/>
            <person name="Barry K.W."/>
            <person name="Haridas S."/>
            <person name="Chen C."/>
            <person name="Bauer D."/>
            <person name="Andreopoulos W."/>
            <person name="Pangilinan J."/>
            <person name="LaButti K."/>
            <person name="Riley R."/>
            <person name="Lipzen A."/>
            <person name="Clum A."/>
            <person name="Drula E."/>
            <person name="Henrissat B."/>
            <person name="Kohler A."/>
            <person name="Grigoriev I.V."/>
            <person name="Martin F.M."/>
            <person name="Hacquard S."/>
        </authorList>
    </citation>
    <scope>NUCLEOTIDE SEQUENCE</scope>
    <source>
        <strain evidence="2">MPI-CAGE-CH-0243</strain>
    </source>
</reference>
<comment type="caution">
    <text evidence="2">The sequence shown here is derived from an EMBL/GenBank/DDBJ whole genome shotgun (WGS) entry which is preliminary data.</text>
</comment>
<accession>A0A9P9I8X0</accession>
<keyword evidence="3" id="KW-1185">Reference proteome</keyword>
<gene>
    <name evidence="2" type="ORF">B0J11DRAFT_202600</name>
</gene>
<proteinExistence type="predicted"/>
<evidence type="ECO:0000259" key="1">
    <source>
        <dbReference type="Pfam" id="PF17107"/>
    </source>
</evidence>
<evidence type="ECO:0000313" key="3">
    <source>
        <dbReference type="Proteomes" id="UP000700596"/>
    </source>
</evidence>
<dbReference type="InterPro" id="IPR031352">
    <property type="entry name" value="SesA"/>
</dbReference>
<dbReference type="AlphaFoldDB" id="A0A9P9I8X0"/>
<dbReference type="OrthoDB" id="3758369at2759"/>
<sequence>MSTTVASTGGIRSLINGICAGLNTAKEDYLDIKDDKNLPPAFSVVAKHLDLVQATLKTAKSHLNDNKPEADQGVRIERALGEGKKKASNLEVLFHSVASNDGTPLLERYPKAASKIGKGIRVELVMKALLEDVKKVAENPAMKKAGMGAQIEVLKKAIEEVSELEPSIVEAAGSGGPTVNVWGGHANSNFGDGKQYISSDNANQYIAEIQHIGGKV</sequence>
<feature type="domain" description="NACHT-NTPase and P-loop NTPases N-terminal" evidence="1">
    <location>
        <begin position="15"/>
        <end position="135"/>
    </location>
</feature>
<protein>
    <recommendedName>
        <fullName evidence="1">NACHT-NTPase and P-loop NTPases N-terminal domain-containing protein</fullName>
    </recommendedName>
</protein>
<dbReference type="Proteomes" id="UP000700596">
    <property type="component" value="Unassembled WGS sequence"/>
</dbReference>
<dbReference type="Pfam" id="PF17107">
    <property type="entry name" value="SesA"/>
    <property type="match status" value="1"/>
</dbReference>